<dbReference type="RefSeq" id="WP_164128944.1">
    <property type="nucleotide sequence ID" value="NZ_JAAGOX010000011.1"/>
</dbReference>
<keyword evidence="2 6" id="KW-0349">Heme</keyword>
<name>A0A6B2NLR7_9RHOB</name>
<dbReference type="InterPro" id="IPR004852">
    <property type="entry name" value="Di-haem_cyt_c_peroxidsae"/>
</dbReference>
<comment type="caution">
    <text evidence="9">The sequence shown here is derived from an EMBL/GenBank/DDBJ whole genome shotgun (WGS) entry which is preliminary data.</text>
</comment>
<evidence type="ECO:0000256" key="4">
    <source>
        <dbReference type="ARBA" id="ARBA00023002"/>
    </source>
</evidence>
<dbReference type="PANTHER" id="PTHR30600">
    <property type="entry name" value="CYTOCHROME C PEROXIDASE-RELATED"/>
    <property type="match status" value="1"/>
</dbReference>
<keyword evidence="4" id="KW-0560">Oxidoreductase</keyword>
<evidence type="ECO:0000256" key="7">
    <source>
        <dbReference type="SAM" id="SignalP"/>
    </source>
</evidence>
<keyword evidence="7" id="KW-0732">Signal</keyword>
<dbReference type="InterPro" id="IPR009056">
    <property type="entry name" value="Cyt_c-like_dom"/>
</dbReference>
<evidence type="ECO:0000256" key="3">
    <source>
        <dbReference type="ARBA" id="ARBA00022723"/>
    </source>
</evidence>
<dbReference type="GO" id="GO:0046872">
    <property type="term" value="F:metal ion binding"/>
    <property type="evidence" value="ECO:0007669"/>
    <property type="project" value="UniProtKB-KW"/>
</dbReference>
<dbReference type="InterPro" id="IPR051395">
    <property type="entry name" value="Cytochrome_c_Peroxidase/MauG"/>
</dbReference>
<dbReference type="GO" id="GO:0004130">
    <property type="term" value="F:cytochrome-c peroxidase activity"/>
    <property type="evidence" value="ECO:0007669"/>
    <property type="project" value="TreeGrafter"/>
</dbReference>
<dbReference type="Gene3D" id="1.10.760.10">
    <property type="entry name" value="Cytochrome c-like domain"/>
    <property type="match status" value="2"/>
</dbReference>
<dbReference type="GO" id="GO:0009055">
    <property type="term" value="F:electron transfer activity"/>
    <property type="evidence" value="ECO:0007669"/>
    <property type="project" value="InterPro"/>
</dbReference>
<dbReference type="PROSITE" id="PS51007">
    <property type="entry name" value="CYTC"/>
    <property type="match status" value="1"/>
</dbReference>
<dbReference type="AlphaFoldDB" id="A0A6B2NLR7"/>
<evidence type="ECO:0000313" key="9">
    <source>
        <dbReference type="EMBL" id="NDW44996.1"/>
    </source>
</evidence>
<keyword evidence="9" id="KW-0575">Peroxidase</keyword>
<feature type="signal peptide" evidence="7">
    <location>
        <begin position="1"/>
        <end position="17"/>
    </location>
</feature>
<reference evidence="9" key="1">
    <citation type="submission" date="2020-02" db="EMBL/GenBank/DDBJ databases">
        <title>Delineation of the pyrene-degrading pathway in Roseobacter clade bacteria by genomic analysis.</title>
        <authorList>
            <person name="Zhou H."/>
            <person name="Wang H."/>
        </authorList>
    </citation>
    <scope>NUCLEOTIDE SEQUENCE</scope>
    <source>
        <strain evidence="9">PrR005</strain>
    </source>
</reference>
<accession>A0A6B2NLR7</accession>
<comment type="subcellular location">
    <subcellularLocation>
        <location evidence="1">Cell envelope</location>
    </subcellularLocation>
</comment>
<proteinExistence type="predicted"/>
<feature type="chain" id="PRO_5025620381" evidence="7">
    <location>
        <begin position="18"/>
        <end position="432"/>
    </location>
</feature>
<gene>
    <name evidence="9" type="ORF">G0P99_08500</name>
</gene>
<evidence type="ECO:0000256" key="6">
    <source>
        <dbReference type="PROSITE-ProRule" id="PRU00433"/>
    </source>
</evidence>
<evidence type="ECO:0000256" key="1">
    <source>
        <dbReference type="ARBA" id="ARBA00004196"/>
    </source>
</evidence>
<dbReference type="EMBL" id="JAAGOX010000011">
    <property type="protein sequence ID" value="NDW44996.1"/>
    <property type="molecule type" value="Genomic_DNA"/>
</dbReference>
<dbReference type="InterPro" id="IPR036909">
    <property type="entry name" value="Cyt_c-like_dom_sf"/>
</dbReference>
<dbReference type="Pfam" id="PF03150">
    <property type="entry name" value="CCP_MauG"/>
    <property type="match status" value="1"/>
</dbReference>
<evidence type="ECO:0000256" key="5">
    <source>
        <dbReference type="ARBA" id="ARBA00023004"/>
    </source>
</evidence>
<dbReference type="GO" id="GO:0020037">
    <property type="term" value="F:heme binding"/>
    <property type="evidence" value="ECO:0007669"/>
    <property type="project" value="InterPro"/>
</dbReference>
<protein>
    <submittedName>
        <fullName evidence="9">Cytochrome-c peroxidase</fullName>
    </submittedName>
</protein>
<keyword evidence="3 6" id="KW-0479">Metal-binding</keyword>
<keyword evidence="5 6" id="KW-0408">Iron</keyword>
<dbReference type="SUPFAM" id="SSF46626">
    <property type="entry name" value="Cytochrome c"/>
    <property type="match status" value="2"/>
</dbReference>
<feature type="domain" description="Cytochrome c" evidence="8">
    <location>
        <begin position="247"/>
        <end position="409"/>
    </location>
</feature>
<evidence type="ECO:0000256" key="2">
    <source>
        <dbReference type="ARBA" id="ARBA00022617"/>
    </source>
</evidence>
<dbReference type="GO" id="GO:0030313">
    <property type="term" value="C:cell envelope"/>
    <property type="evidence" value="ECO:0007669"/>
    <property type="project" value="UniProtKB-SubCell"/>
</dbReference>
<organism evidence="9">
    <name type="scientific">Ruegeria sp. PrR005</name>
    <dbReference type="NCBI Taxonomy" id="2706882"/>
    <lineage>
        <taxon>Bacteria</taxon>
        <taxon>Pseudomonadati</taxon>
        <taxon>Pseudomonadota</taxon>
        <taxon>Alphaproteobacteria</taxon>
        <taxon>Rhodobacterales</taxon>
        <taxon>Roseobacteraceae</taxon>
        <taxon>Ruegeria</taxon>
    </lineage>
</organism>
<sequence>MKRLIVLLSIAASPLLAEPLPRADAVFAEPGIEAVRLGQLLFYDPILSGNRTVACASCHHPRFGTSDGVSLGLGDGALGIGPDMRLDPENPPEQRIPRNAPALFNLGAEEFTHFFHDGRLESDPTRPSGIRTPLGADMEQGFASALAAQAMFPVLSGDEMAGHYSENDVAQAVRQGKLTGPGGAWAILAARVESIPDYRRAFDAVIGPRPVTFADIANVIADFMVFEWRADDSPFDRYLRGQGDLPEAAKAGMDLFYGKAQCATCHAGQFQTDHGFHAIAMPQIGPGKAARFERHNRDIGRMRVTGDPADAYAFRTPSLRNVTATAPYGHSGAFASLRALVEHHLDPVASLTAYDIASALLPGGGFVSDRAVLDDAAERAAIAAANRLEPIMLTEAEVDALLAFLGTLTDPVALTGRLGIPDNVPSGLKVPR</sequence>
<evidence type="ECO:0000259" key="8">
    <source>
        <dbReference type="PROSITE" id="PS51007"/>
    </source>
</evidence>